<dbReference type="InterPro" id="IPR008979">
    <property type="entry name" value="Galactose-bd-like_sf"/>
</dbReference>
<dbReference type="CDD" id="cd01821">
    <property type="entry name" value="Rhamnogalacturan_acetylesterase_like"/>
    <property type="match status" value="1"/>
</dbReference>
<dbReference type="EMBL" id="SMKX01000169">
    <property type="protein sequence ID" value="TDD46627.1"/>
    <property type="molecule type" value="Genomic_DNA"/>
</dbReference>
<dbReference type="Gene3D" id="2.60.120.430">
    <property type="entry name" value="Galactose-binding lectin"/>
    <property type="match status" value="1"/>
</dbReference>
<dbReference type="InterPro" id="IPR036514">
    <property type="entry name" value="SGNH_hydro_sf"/>
</dbReference>
<dbReference type="InterPro" id="IPR041624">
    <property type="entry name" value="RGI_lyase"/>
</dbReference>
<dbReference type="PANTHER" id="PTHR43118:SF1">
    <property type="entry name" value="RHAMNOGALACTURONAN LYASE (EUROFUNG)"/>
    <property type="match status" value="1"/>
</dbReference>
<dbReference type="Pfam" id="PF17996">
    <property type="entry name" value="CE2_N"/>
    <property type="match status" value="1"/>
</dbReference>
<evidence type="ECO:0000259" key="5">
    <source>
        <dbReference type="Pfam" id="PF21348"/>
    </source>
</evidence>
<dbReference type="CDD" id="cd10318">
    <property type="entry name" value="RGL11"/>
    <property type="match status" value="1"/>
</dbReference>
<dbReference type="CDD" id="cd01831">
    <property type="entry name" value="Endoglucanase_E_like"/>
    <property type="match status" value="1"/>
</dbReference>
<feature type="domain" description="SGNH hydrolase-type esterase" evidence="2">
    <location>
        <begin position="1075"/>
        <end position="1242"/>
    </location>
</feature>
<dbReference type="Pfam" id="PF13472">
    <property type="entry name" value="Lipase_GDSL_2"/>
    <property type="match status" value="2"/>
</dbReference>
<keyword evidence="1" id="KW-0732">Signal</keyword>
<feature type="domain" description="Rhamnogalacturonan I lyase beta-sheet" evidence="4">
    <location>
        <begin position="359"/>
        <end position="436"/>
    </location>
</feature>
<protein>
    <recommendedName>
        <fullName evidence="8">SGNH hydrolase-type esterase domain-containing protein</fullName>
    </recommendedName>
</protein>
<dbReference type="GO" id="GO:0052689">
    <property type="term" value="F:carboxylic ester hydrolase activity"/>
    <property type="evidence" value="ECO:0007669"/>
    <property type="project" value="InterPro"/>
</dbReference>
<gene>
    <name evidence="6" type="ORF">E1263_36155</name>
</gene>
<dbReference type="RefSeq" id="WP_132175801.1">
    <property type="nucleotide sequence ID" value="NZ_SMKX01000169.1"/>
</dbReference>
<keyword evidence="7" id="KW-1185">Reference proteome</keyword>
<dbReference type="InterPro" id="IPR049366">
    <property type="entry name" value="RGL11_C"/>
</dbReference>
<dbReference type="OrthoDB" id="9802318at2"/>
<dbReference type="Gene3D" id="3.40.50.1110">
    <property type="entry name" value="SGNH hydrolase"/>
    <property type="match status" value="2"/>
</dbReference>
<accession>A0A4V2YLL7</accession>
<reference evidence="6 7" key="1">
    <citation type="submission" date="2019-03" db="EMBL/GenBank/DDBJ databases">
        <title>Draft genome sequences of novel Actinobacteria.</title>
        <authorList>
            <person name="Sahin N."/>
            <person name="Ay H."/>
            <person name="Saygin H."/>
        </authorList>
    </citation>
    <scope>NUCLEOTIDE SEQUENCE [LARGE SCALE GENOMIC DNA]</scope>
    <source>
        <strain evidence="6 7">JCM 13523</strain>
    </source>
</reference>
<feature type="domain" description="Carbohydrate esterase 2 N-terminal" evidence="3">
    <location>
        <begin position="963"/>
        <end position="1062"/>
    </location>
</feature>
<evidence type="ECO:0000259" key="4">
    <source>
        <dbReference type="Pfam" id="PF18370"/>
    </source>
</evidence>
<comment type="caution">
    <text evidence="6">The sequence shown here is derived from an EMBL/GenBank/DDBJ whole genome shotgun (WGS) entry which is preliminary data.</text>
</comment>
<name>A0A4V2YLL7_9ACTN</name>
<evidence type="ECO:0000259" key="3">
    <source>
        <dbReference type="Pfam" id="PF17996"/>
    </source>
</evidence>
<evidence type="ECO:0000259" key="2">
    <source>
        <dbReference type="Pfam" id="PF13472"/>
    </source>
</evidence>
<evidence type="ECO:0000256" key="1">
    <source>
        <dbReference type="SAM" id="SignalP"/>
    </source>
</evidence>
<feature type="domain" description="Rhamnogalacturonan lyase family 11 C-terminal" evidence="5">
    <location>
        <begin position="456"/>
        <end position="934"/>
    </location>
</feature>
<dbReference type="Gene3D" id="2.60.120.260">
    <property type="entry name" value="Galactose-binding domain-like"/>
    <property type="match status" value="1"/>
</dbReference>
<feature type="signal peptide" evidence="1">
    <location>
        <begin position="1"/>
        <end position="28"/>
    </location>
</feature>
<sequence>MSQFRKVVLAAALVVGSLSPLSPLPVSAQPTALPAGCSGTAPIQCHFDVAPGNYDVTVDLGSTTRAANTGMSVETRRQVLSAVSTTAGQVIRNTATVNVRVPEGQPTGQGGTGTAGLSLTFDGSSPAIGALTVKPASAPLVAYLAGDSTVCDQPGAPYAGWGQLLPTRVRSGAVIANYGDSGESSGSFLANAALFPTMKPLIKSNNLVFIQFGHNDKDTTATAFRDNLTKLVNGVRERGGTPVLVTPPVRRLFSGNALTPTALHINGRGVDLPAVIRALGQSATVPVIDLTAKSKTLVESLGPTASQQLFLTKEANDNTHFSVYGATQMANFVVQGIRERNLSLVNFLRPTTAAPESPTETLNRGVISVHTPKGNRVSWRMLADDPQGVTYNVYRDGTKVNTTPVSGPTSFVDAEGTAGAKYVVQAVTDGVEQRAKFAAEDSLSLDSVNGATASSRDVPLQIPAGGTTPSGENYTYVANDTSVGDLDGDGQYELIVKWDPTNAHDNSQAGYTGNVYLDAYKLNGTRLWRIDLGRNIRAGAHYTQFQVFDYDGDGRAEVAVKTADGTRSGTGQVIGSSSADHRNSSGYILTGPEFLSVFRGTDGAVLATANYQPPRGTVSSWGDNYGNRVDRFLAGTAYLDGSRPSIIMARGYYTRSVISAWDYRNGALTQRWIFDSNSAGAQWTGKGNHQLSIADVDADGRDEVLYGSMAIDDNGRGLWQNATHHGDAYHVGDFIPTRPGLEVFKPSESTSEVAHWMGDAKTGQIIWSAPSCGCDNGRAVADDIWAGNAGAEAWSLSVDGLRSATNGSQVAARKPSSTNFVIWWDGDAQRELLDDTHIDKYGTSGDTRLLTGSGVASNNGTKATPALSADILGDWREEVIWRTSDNRALRIYSTTDSTSISRPSLMQDRQYRVAVAWQNTAYNQPPHPSFAITNTAVTNTAVTTEAATLAAGGGQPNDTNLQYYGRWNRSNASYYWMGWAGGYVEAAFTGSSIGVKQRNAIDLYYSVDGKPLQWRRNVSGNVTLATGLSSGTHKVRIGYRERAGSYTGDPVFGGLILASGGQTSAISRPQKLIEFIGDSITVGQPNANRPFTSYPWLTGATLKAAHTQVAQGGACLVAQDCWGMVDWFRRSSNTATTDDWNFSTYQAAAVVINLGTNDVGHSVSGPTFQQNYVVMLERVRRAYPSAQIFAMGTFRNRYLPETRNAIAARTSAGDSKVHFIDTTGWITTADTSDNVHPTDAGHVKIANRLTAVLDDYL</sequence>
<dbReference type="InterPro" id="IPR037459">
    <property type="entry name" value="RhgT-like"/>
</dbReference>
<dbReference type="SUPFAM" id="SSF49785">
    <property type="entry name" value="Galactose-binding domain-like"/>
    <property type="match status" value="1"/>
</dbReference>
<dbReference type="InterPro" id="IPR034641">
    <property type="entry name" value="RGL11"/>
</dbReference>
<dbReference type="GO" id="GO:0005975">
    <property type="term" value="P:carbohydrate metabolic process"/>
    <property type="evidence" value="ECO:0007669"/>
    <property type="project" value="UniProtKB-ARBA"/>
</dbReference>
<dbReference type="Proteomes" id="UP000295124">
    <property type="component" value="Unassembled WGS sequence"/>
</dbReference>
<dbReference type="InterPro" id="IPR037461">
    <property type="entry name" value="CtCE2-like_dom"/>
</dbReference>
<dbReference type="Pfam" id="PF21348">
    <property type="entry name" value="RGL11_C"/>
    <property type="match status" value="1"/>
</dbReference>
<feature type="chain" id="PRO_5020303539" description="SGNH hydrolase-type esterase domain-containing protein" evidence="1">
    <location>
        <begin position="29"/>
        <end position="1257"/>
    </location>
</feature>
<dbReference type="InterPro" id="IPR028994">
    <property type="entry name" value="Integrin_alpha_N"/>
</dbReference>
<dbReference type="InterPro" id="IPR040794">
    <property type="entry name" value="CE2_N"/>
</dbReference>
<proteinExistence type="predicted"/>
<evidence type="ECO:0000313" key="6">
    <source>
        <dbReference type="EMBL" id="TDD46627.1"/>
    </source>
</evidence>
<dbReference type="InterPro" id="IPR013783">
    <property type="entry name" value="Ig-like_fold"/>
</dbReference>
<dbReference type="PANTHER" id="PTHR43118">
    <property type="entry name" value="RHAMNOGALACTURONAN LYASE (EUROFUNG)"/>
    <property type="match status" value="1"/>
</dbReference>
<evidence type="ECO:0008006" key="8">
    <source>
        <dbReference type="Google" id="ProtNLM"/>
    </source>
</evidence>
<dbReference type="InterPro" id="IPR013830">
    <property type="entry name" value="SGNH_hydro"/>
</dbReference>
<organism evidence="6 7">
    <name type="scientific">Kribbella antibiotica</name>
    <dbReference type="NCBI Taxonomy" id="190195"/>
    <lineage>
        <taxon>Bacteria</taxon>
        <taxon>Bacillati</taxon>
        <taxon>Actinomycetota</taxon>
        <taxon>Actinomycetes</taxon>
        <taxon>Propionibacteriales</taxon>
        <taxon>Kribbellaceae</taxon>
        <taxon>Kribbella</taxon>
    </lineage>
</organism>
<feature type="domain" description="SGNH hydrolase-type esterase" evidence="2">
    <location>
        <begin position="146"/>
        <end position="325"/>
    </location>
</feature>
<evidence type="ECO:0000313" key="7">
    <source>
        <dbReference type="Proteomes" id="UP000295124"/>
    </source>
</evidence>
<dbReference type="SUPFAM" id="SSF69318">
    <property type="entry name" value="Integrin alpha N-terminal domain"/>
    <property type="match status" value="1"/>
</dbReference>
<dbReference type="AlphaFoldDB" id="A0A4V2YLL7"/>
<dbReference type="Gene3D" id="2.60.40.10">
    <property type="entry name" value="Immunoglobulins"/>
    <property type="match status" value="1"/>
</dbReference>
<dbReference type="SUPFAM" id="SSF52266">
    <property type="entry name" value="SGNH hydrolase"/>
    <property type="match status" value="2"/>
</dbReference>
<dbReference type="Pfam" id="PF18370">
    <property type="entry name" value="RGI_lyase"/>
    <property type="match status" value="1"/>
</dbReference>